<sequence length="264" mass="29664">MSLSVCFLSIVAVHCVLALGISSKLDFGEPASSHAALSLHQEPILRQNFRNPEIVSTVREISCDSNDCGVNKNSDSASATADVVVHVKTQVNVPNQQNQTRAESVPDIPIIVGTKDAQSHHHIDENPIFQPNFHLNYDTSGTGFNVIGRNPTQIGRGFTNYVPNNGIPFNSRNNPYVPELHWYPQQQQDNIYNHPNPVEFTKIYKNTWTSDFPNDWSGYTNKRHTHSHSEWEPCLCNNPQDVNFNGDLSKWNGILGINKRLHLN</sequence>
<evidence type="ECO:0000256" key="1">
    <source>
        <dbReference type="SAM" id="SignalP"/>
    </source>
</evidence>
<comment type="caution">
    <text evidence="2">The sequence shown here is derived from an EMBL/GenBank/DDBJ whole genome shotgun (WGS) entry which is preliminary data.</text>
</comment>
<name>A0AAN7NXN6_9COLE</name>
<accession>A0AAN7NXN6</accession>
<evidence type="ECO:0008006" key="4">
    <source>
        <dbReference type="Google" id="ProtNLM"/>
    </source>
</evidence>
<evidence type="ECO:0000313" key="2">
    <source>
        <dbReference type="EMBL" id="KAK4872277.1"/>
    </source>
</evidence>
<protein>
    <recommendedName>
        <fullName evidence="4">Secreted protein</fullName>
    </recommendedName>
</protein>
<gene>
    <name evidence="2" type="ORF">RN001_016401</name>
</gene>
<feature type="signal peptide" evidence="1">
    <location>
        <begin position="1"/>
        <end position="18"/>
    </location>
</feature>
<proteinExistence type="predicted"/>
<evidence type="ECO:0000313" key="3">
    <source>
        <dbReference type="Proteomes" id="UP001353858"/>
    </source>
</evidence>
<keyword evidence="3" id="KW-1185">Reference proteome</keyword>
<keyword evidence="1" id="KW-0732">Signal</keyword>
<reference evidence="3" key="1">
    <citation type="submission" date="2023-01" db="EMBL/GenBank/DDBJ databases">
        <title>Key to firefly adult light organ development and bioluminescence: homeobox transcription factors regulate luciferase expression and transportation to peroxisome.</title>
        <authorList>
            <person name="Fu X."/>
        </authorList>
    </citation>
    <scope>NUCLEOTIDE SEQUENCE [LARGE SCALE GENOMIC DNA]</scope>
</reference>
<dbReference type="EMBL" id="JARPUR010000008">
    <property type="protein sequence ID" value="KAK4872277.1"/>
    <property type="molecule type" value="Genomic_DNA"/>
</dbReference>
<dbReference type="AlphaFoldDB" id="A0AAN7NXN6"/>
<dbReference type="Proteomes" id="UP001353858">
    <property type="component" value="Unassembled WGS sequence"/>
</dbReference>
<feature type="chain" id="PRO_5043043496" description="Secreted protein" evidence="1">
    <location>
        <begin position="19"/>
        <end position="264"/>
    </location>
</feature>
<organism evidence="2 3">
    <name type="scientific">Aquatica leii</name>
    <dbReference type="NCBI Taxonomy" id="1421715"/>
    <lineage>
        <taxon>Eukaryota</taxon>
        <taxon>Metazoa</taxon>
        <taxon>Ecdysozoa</taxon>
        <taxon>Arthropoda</taxon>
        <taxon>Hexapoda</taxon>
        <taxon>Insecta</taxon>
        <taxon>Pterygota</taxon>
        <taxon>Neoptera</taxon>
        <taxon>Endopterygota</taxon>
        <taxon>Coleoptera</taxon>
        <taxon>Polyphaga</taxon>
        <taxon>Elateriformia</taxon>
        <taxon>Elateroidea</taxon>
        <taxon>Lampyridae</taxon>
        <taxon>Luciolinae</taxon>
        <taxon>Aquatica</taxon>
    </lineage>
</organism>